<evidence type="ECO:0000256" key="2">
    <source>
        <dbReference type="ARBA" id="ARBA00007353"/>
    </source>
</evidence>
<keyword evidence="6" id="KW-0862">Zinc</keyword>
<comment type="catalytic activity">
    <reaction evidence="9">
        <text>S-methyl-5'-thioadenosine + phosphate = 5-(methylsulfanyl)-alpha-D-ribose 1-phosphate + adenine</text>
        <dbReference type="Rhea" id="RHEA:11852"/>
        <dbReference type="ChEBI" id="CHEBI:16708"/>
        <dbReference type="ChEBI" id="CHEBI:17509"/>
        <dbReference type="ChEBI" id="CHEBI:43474"/>
        <dbReference type="ChEBI" id="CHEBI:58533"/>
        <dbReference type="EC" id="2.4.2.28"/>
    </reaction>
    <physiologicalReaction direction="left-to-right" evidence="9">
        <dbReference type="Rhea" id="RHEA:11853"/>
    </physiologicalReaction>
</comment>
<evidence type="ECO:0000256" key="10">
    <source>
        <dbReference type="RuleBase" id="RU361274"/>
    </source>
</evidence>
<dbReference type="PANTHER" id="PTHR30616">
    <property type="entry name" value="UNCHARACTERIZED PROTEIN YFIH"/>
    <property type="match status" value="1"/>
</dbReference>
<evidence type="ECO:0000256" key="5">
    <source>
        <dbReference type="ARBA" id="ARBA00022801"/>
    </source>
</evidence>
<dbReference type="Proteomes" id="UP001500359">
    <property type="component" value="Unassembled WGS sequence"/>
</dbReference>
<sequence length="250" mass="27111">MTDTTCSGVLAPDWSLPDGIAAFYTCRQGGSSLAPFDAFNLALHVGDDPMDVAANRALLPNSDRIAWLNQVHSARCVPISQDYFLSLEPAKADASISREKHLVCAVMTADCLPILIASKDASCVAAVHAGWRGLANGVLQNTLAALPCEPSNLSIWVGPHISQSHFQVGQEVKQALAQYASAFVKDAEAGKFRCDLFQIVQAICLHSGITDITNSDICTYANHQLFFSHRHAQHHQQQRTGRIVSGIYLR</sequence>
<evidence type="ECO:0000256" key="3">
    <source>
        <dbReference type="ARBA" id="ARBA00022679"/>
    </source>
</evidence>
<reference evidence="12" key="1">
    <citation type="journal article" date="2019" name="Int. J. Syst. Evol. Microbiol.">
        <title>The Global Catalogue of Microorganisms (GCM) 10K type strain sequencing project: providing services to taxonomists for standard genome sequencing and annotation.</title>
        <authorList>
            <consortium name="The Broad Institute Genomics Platform"/>
            <consortium name="The Broad Institute Genome Sequencing Center for Infectious Disease"/>
            <person name="Wu L."/>
            <person name="Ma J."/>
        </authorList>
    </citation>
    <scope>NUCLEOTIDE SEQUENCE [LARGE SCALE GENOMIC DNA]</scope>
    <source>
        <strain evidence="12">JCM 15896</strain>
    </source>
</reference>
<dbReference type="InterPro" id="IPR003730">
    <property type="entry name" value="Cu_polyphenol_OxRdtase"/>
</dbReference>
<gene>
    <name evidence="11" type="primary">pgeF</name>
    <name evidence="11" type="ORF">GCM10009114_24990</name>
</gene>
<dbReference type="InterPro" id="IPR011324">
    <property type="entry name" value="Cytotoxic_necrot_fac-like_cat"/>
</dbReference>
<dbReference type="SUPFAM" id="SSF64438">
    <property type="entry name" value="CNF1/YfiH-like putative cysteine hydrolases"/>
    <property type="match status" value="1"/>
</dbReference>
<evidence type="ECO:0000313" key="11">
    <source>
        <dbReference type="EMBL" id="GAA0857810.1"/>
    </source>
</evidence>
<evidence type="ECO:0000256" key="9">
    <source>
        <dbReference type="ARBA" id="ARBA00049893"/>
    </source>
</evidence>
<dbReference type="InterPro" id="IPR038371">
    <property type="entry name" value="Cu_polyphenol_OxRdtase_sf"/>
</dbReference>
<proteinExistence type="inferred from homology"/>
<evidence type="ECO:0000256" key="7">
    <source>
        <dbReference type="ARBA" id="ARBA00047989"/>
    </source>
</evidence>
<dbReference type="Gene3D" id="3.60.140.10">
    <property type="entry name" value="CNF1/YfiH-like putative cysteine hydrolases"/>
    <property type="match status" value="1"/>
</dbReference>
<dbReference type="Pfam" id="PF02578">
    <property type="entry name" value="Cu-oxidase_4"/>
    <property type="match status" value="1"/>
</dbReference>
<keyword evidence="5" id="KW-0378">Hydrolase</keyword>
<evidence type="ECO:0000256" key="6">
    <source>
        <dbReference type="ARBA" id="ARBA00022833"/>
    </source>
</evidence>
<dbReference type="CDD" id="cd16833">
    <property type="entry name" value="YfiH"/>
    <property type="match status" value="1"/>
</dbReference>
<evidence type="ECO:0000313" key="12">
    <source>
        <dbReference type="Proteomes" id="UP001500359"/>
    </source>
</evidence>
<comment type="similarity">
    <text evidence="2 10">Belongs to the purine nucleoside phosphorylase YfiH/LACC1 family.</text>
</comment>
<comment type="catalytic activity">
    <reaction evidence="8">
        <text>adenosine + phosphate = alpha-D-ribose 1-phosphate + adenine</text>
        <dbReference type="Rhea" id="RHEA:27642"/>
        <dbReference type="ChEBI" id="CHEBI:16335"/>
        <dbReference type="ChEBI" id="CHEBI:16708"/>
        <dbReference type="ChEBI" id="CHEBI:43474"/>
        <dbReference type="ChEBI" id="CHEBI:57720"/>
        <dbReference type="EC" id="2.4.2.1"/>
    </reaction>
    <physiologicalReaction direction="left-to-right" evidence="8">
        <dbReference type="Rhea" id="RHEA:27643"/>
    </physiologicalReaction>
</comment>
<keyword evidence="4" id="KW-0479">Metal-binding</keyword>
<dbReference type="NCBIfam" id="TIGR00726">
    <property type="entry name" value="peptidoglycan editing factor PgeF"/>
    <property type="match status" value="1"/>
</dbReference>
<comment type="caution">
    <text evidence="11">The sequence shown here is derived from an EMBL/GenBank/DDBJ whole genome shotgun (WGS) entry which is preliminary data.</text>
</comment>
<evidence type="ECO:0000256" key="1">
    <source>
        <dbReference type="ARBA" id="ARBA00000553"/>
    </source>
</evidence>
<name>A0ABP3WWJ9_9ALTE</name>
<keyword evidence="3" id="KW-0808">Transferase</keyword>
<evidence type="ECO:0000256" key="4">
    <source>
        <dbReference type="ARBA" id="ARBA00022723"/>
    </source>
</evidence>
<dbReference type="PANTHER" id="PTHR30616:SF2">
    <property type="entry name" value="PURINE NUCLEOSIDE PHOSPHORYLASE LACC1"/>
    <property type="match status" value="1"/>
</dbReference>
<comment type="catalytic activity">
    <reaction evidence="7">
        <text>adenosine + H2O + H(+) = inosine + NH4(+)</text>
        <dbReference type="Rhea" id="RHEA:24408"/>
        <dbReference type="ChEBI" id="CHEBI:15377"/>
        <dbReference type="ChEBI" id="CHEBI:15378"/>
        <dbReference type="ChEBI" id="CHEBI:16335"/>
        <dbReference type="ChEBI" id="CHEBI:17596"/>
        <dbReference type="ChEBI" id="CHEBI:28938"/>
        <dbReference type="EC" id="3.5.4.4"/>
    </reaction>
    <physiologicalReaction direction="left-to-right" evidence="7">
        <dbReference type="Rhea" id="RHEA:24409"/>
    </physiologicalReaction>
</comment>
<organism evidence="11 12">
    <name type="scientific">Aliiglaciecola litoralis</name>
    <dbReference type="NCBI Taxonomy" id="582857"/>
    <lineage>
        <taxon>Bacteria</taxon>
        <taxon>Pseudomonadati</taxon>
        <taxon>Pseudomonadota</taxon>
        <taxon>Gammaproteobacteria</taxon>
        <taxon>Alteromonadales</taxon>
        <taxon>Alteromonadaceae</taxon>
        <taxon>Aliiglaciecola</taxon>
    </lineage>
</organism>
<protein>
    <recommendedName>
        <fullName evidence="10">Purine nucleoside phosphorylase</fullName>
    </recommendedName>
</protein>
<accession>A0ABP3WWJ9</accession>
<evidence type="ECO:0000256" key="8">
    <source>
        <dbReference type="ARBA" id="ARBA00048968"/>
    </source>
</evidence>
<comment type="catalytic activity">
    <reaction evidence="1">
        <text>inosine + phosphate = alpha-D-ribose 1-phosphate + hypoxanthine</text>
        <dbReference type="Rhea" id="RHEA:27646"/>
        <dbReference type="ChEBI" id="CHEBI:17368"/>
        <dbReference type="ChEBI" id="CHEBI:17596"/>
        <dbReference type="ChEBI" id="CHEBI:43474"/>
        <dbReference type="ChEBI" id="CHEBI:57720"/>
        <dbReference type="EC" id="2.4.2.1"/>
    </reaction>
    <physiologicalReaction direction="left-to-right" evidence="1">
        <dbReference type="Rhea" id="RHEA:27647"/>
    </physiologicalReaction>
</comment>
<keyword evidence="12" id="KW-1185">Reference proteome</keyword>
<dbReference type="EMBL" id="BAAAFD010000007">
    <property type="protein sequence ID" value="GAA0857810.1"/>
    <property type="molecule type" value="Genomic_DNA"/>
</dbReference>
<dbReference type="RefSeq" id="WP_343860464.1">
    <property type="nucleotide sequence ID" value="NZ_BAAAFD010000007.1"/>
</dbReference>